<comment type="cofactor">
    <cofactor evidence="2 9 10">
        <name>Mg(2+)</name>
        <dbReference type="ChEBI" id="CHEBI:18420"/>
    </cofactor>
</comment>
<dbReference type="CDD" id="cd01639">
    <property type="entry name" value="IMPase"/>
    <property type="match status" value="1"/>
</dbReference>
<name>A0A8G2EZR5_9PROT</name>
<dbReference type="GO" id="GO:0046854">
    <property type="term" value="P:phosphatidylinositol phosphate biosynthetic process"/>
    <property type="evidence" value="ECO:0007669"/>
    <property type="project" value="InterPro"/>
</dbReference>
<feature type="binding site" evidence="9">
    <location>
        <position position="219"/>
    </location>
    <ligand>
        <name>Mg(2+)</name>
        <dbReference type="ChEBI" id="CHEBI:18420"/>
        <label>1</label>
        <note>catalytic</note>
    </ligand>
</feature>
<evidence type="ECO:0000256" key="3">
    <source>
        <dbReference type="ARBA" id="ARBA00009759"/>
    </source>
</evidence>
<gene>
    <name evidence="11" type="ORF">SAMN05660686_03525</name>
</gene>
<dbReference type="Gene3D" id="3.40.190.80">
    <property type="match status" value="1"/>
</dbReference>
<dbReference type="PRINTS" id="PR01959">
    <property type="entry name" value="SBIMPHPHTASE"/>
</dbReference>
<reference evidence="11 12" key="1">
    <citation type="submission" date="2016-10" db="EMBL/GenBank/DDBJ databases">
        <authorList>
            <person name="Varghese N."/>
            <person name="Submissions S."/>
        </authorList>
    </citation>
    <scope>NUCLEOTIDE SEQUENCE [LARGE SCALE GENOMIC DNA]</scope>
    <source>
        <strain evidence="11 12">DSM 18839</strain>
    </source>
</reference>
<dbReference type="InterPro" id="IPR020583">
    <property type="entry name" value="Inositol_monoP_metal-BS"/>
</dbReference>
<dbReference type="GO" id="GO:0008934">
    <property type="term" value="F:inositol monophosphate 1-phosphatase activity"/>
    <property type="evidence" value="ECO:0007669"/>
    <property type="project" value="InterPro"/>
</dbReference>
<comment type="similarity">
    <text evidence="3 10">Belongs to the inositol monophosphatase superfamily.</text>
</comment>
<dbReference type="InterPro" id="IPR020550">
    <property type="entry name" value="Inositol_monophosphatase_CS"/>
</dbReference>
<dbReference type="AlphaFoldDB" id="A0A8G2EZR5"/>
<accession>A0A8G2EZR5</accession>
<evidence type="ECO:0000256" key="4">
    <source>
        <dbReference type="ARBA" id="ARBA00013106"/>
    </source>
</evidence>
<evidence type="ECO:0000313" key="12">
    <source>
        <dbReference type="Proteomes" id="UP000198615"/>
    </source>
</evidence>
<dbReference type="SUPFAM" id="SSF56655">
    <property type="entry name" value="Carbohydrate phosphatase"/>
    <property type="match status" value="1"/>
</dbReference>
<dbReference type="Pfam" id="PF00459">
    <property type="entry name" value="Inositol_P"/>
    <property type="match status" value="1"/>
</dbReference>
<feature type="binding site" evidence="9">
    <location>
        <position position="95"/>
    </location>
    <ligand>
        <name>Mg(2+)</name>
        <dbReference type="ChEBI" id="CHEBI:18420"/>
        <label>1</label>
        <note>catalytic</note>
    </ligand>
</feature>
<dbReference type="InterPro" id="IPR033942">
    <property type="entry name" value="IMPase"/>
</dbReference>
<dbReference type="PANTHER" id="PTHR20854">
    <property type="entry name" value="INOSITOL MONOPHOSPHATASE"/>
    <property type="match status" value="1"/>
</dbReference>
<feature type="binding site" evidence="9">
    <location>
        <position position="96"/>
    </location>
    <ligand>
        <name>Mg(2+)</name>
        <dbReference type="ChEBI" id="CHEBI:18420"/>
        <label>1</label>
        <note>catalytic</note>
    </ligand>
</feature>
<protein>
    <recommendedName>
        <fullName evidence="5 10">Inositol-1-monophosphatase</fullName>
        <ecNumber evidence="4 10">3.1.3.25</ecNumber>
    </recommendedName>
</protein>
<dbReference type="FunFam" id="3.30.540.10:FF:000003">
    <property type="entry name" value="Inositol-1-monophosphatase"/>
    <property type="match status" value="1"/>
</dbReference>
<dbReference type="OrthoDB" id="9785695at2"/>
<dbReference type="InterPro" id="IPR000760">
    <property type="entry name" value="Inositol_monophosphatase-like"/>
</dbReference>
<keyword evidence="12" id="KW-1185">Reference proteome</keyword>
<evidence type="ECO:0000256" key="9">
    <source>
        <dbReference type="PIRSR" id="PIRSR600760-2"/>
    </source>
</evidence>
<feature type="binding site" evidence="9">
    <location>
        <position position="93"/>
    </location>
    <ligand>
        <name>Mg(2+)</name>
        <dbReference type="ChEBI" id="CHEBI:18420"/>
        <label>2</label>
    </ligand>
</feature>
<dbReference type="PANTHER" id="PTHR20854:SF4">
    <property type="entry name" value="INOSITOL-1-MONOPHOSPHATASE-RELATED"/>
    <property type="match status" value="1"/>
</dbReference>
<dbReference type="GO" id="GO:0006020">
    <property type="term" value="P:inositol metabolic process"/>
    <property type="evidence" value="ECO:0007669"/>
    <property type="project" value="TreeGrafter"/>
</dbReference>
<evidence type="ECO:0000256" key="8">
    <source>
        <dbReference type="ARBA" id="ARBA00022842"/>
    </source>
</evidence>
<proteinExistence type="inferred from homology"/>
<dbReference type="Proteomes" id="UP000198615">
    <property type="component" value="Unassembled WGS sequence"/>
</dbReference>
<organism evidence="11 12">
    <name type="scientific">Thalassobaculum litoreum DSM 18839</name>
    <dbReference type="NCBI Taxonomy" id="1123362"/>
    <lineage>
        <taxon>Bacteria</taxon>
        <taxon>Pseudomonadati</taxon>
        <taxon>Pseudomonadota</taxon>
        <taxon>Alphaproteobacteria</taxon>
        <taxon>Rhodospirillales</taxon>
        <taxon>Thalassobaculaceae</taxon>
        <taxon>Thalassobaculum</taxon>
    </lineage>
</organism>
<sequence length="269" mass="29169">MSAASQTSDDKRLETARRAAEEAGRLARRFFEDRETLLIEAKGPQDLVSAADREVEELIRREIARDFPDDRVLGEEFGAGGSDGDSATGWVVDPIDGTQNFLRGIPQFVVSIAYRRDGEARVGVIHDPNAGETFWATAGGGAFRDGAPIRVTQATRLEAAVIGVGHSPRHEPDVFNRTITALIDAGAQTRNYCCAAIQLAYVADGRLDATWDPYLLDWDVAAGMLIVREAGGDGVPFRPGRKGPHADTLIAGTSGVLAECRRRTRMFDD</sequence>
<comment type="caution">
    <text evidence="11">The sequence shown here is derived from an EMBL/GenBank/DDBJ whole genome shotgun (WGS) entry which is preliminary data.</text>
</comment>
<dbReference type="InterPro" id="IPR022337">
    <property type="entry name" value="Inositol_monophosphatase_SuhB"/>
</dbReference>
<dbReference type="GO" id="GO:0007165">
    <property type="term" value="P:signal transduction"/>
    <property type="evidence" value="ECO:0007669"/>
    <property type="project" value="TreeGrafter"/>
</dbReference>
<dbReference type="EMBL" id="FNBW01000011">
    <property type="protein sequence ID" value="SDG15212.1"/>
    <property type="molecule type" value="Genomic_DNA"/>
</dbReference>
<evidence type="ECO:0000256" key="7">
    <source>
        <dbReference type="ARBA" id="ARBA00022801"/>
    </source>
</evidence>
<keyword evidence="6 9" id="KW-0479">Metal-binding</keyword>
<keyword evidence="7 10" id="KW-0378">Hydrolase</keyword>
<dbReference type="PROSITE" id="PS00629">
    <property type="entry name" value="IMP_1"/>
    <property type="match status" value="1"/>
</dbReference>
<comment type="catalytic activity">
    <reaction evidence="1 10">
        <text>a myo-inositol phosphate + H2O = myo-inositol + phosphate</text>
        <dbReference type="Rhea" id="RHEA:24056"/>
        <dbReference type="ChEBI" id="CHEBI:15377"/>
        <dbReference type="ChEBI" id="CHEBI:17268"/>
        <dbReference type="ChEBI" id="CHEBI:43474"/>
        <dbReference type="ChEBI" id="CHEBI:84139"/>
        <dbReference type="EC" id="3.1.3.25"/>
    </reaction>
</comment>
<evidence type="ECO:0000256" key="5">
    <source>
        <dbReference type="ARBA" id="ARBA00019784"/>
    </source>
</evidence>
<dbReference type="EC" id="3.1.3.25" evidence="4 10"/>
<evidence type="ECO:0000256" key="2">
    <source>
        <dbReference type="ARBA" id="ARBA00001946"/>
    </source>
</evidence>
<dbReference type="PRINTS" id="PR00377">
    <property type="entry name" value="IMPHPHTASES"/>
</dbReference>
<dbReference type="Gene3D" id="3.30.540.10">
    <property type="entry name" value="Fructose-1,6-Bisphosphatase, subunit A, domain 1"/>
    <property type="match status" value="1"/>
</dbReference>
<dbReference type="RefSeq" id="WP_028792883.1">
    <property type="nucleotide sequence ID" value="NZ_FNBW01000011.1"/>
</dbReference>
<feature type="binding site" evidence="9">
    <location>
        <position position="75"/>
    </location>
    <ligand>
        <name>Mg(2+)</name>
        <dbReference type="ChEBI" id="CHEBI:18420"/>
        <label>1</label>
        <note>catalytic</note>
    </ligand>
</feature>
<evidence type="ECO:0000256" key="6">
    <source>
        <dbReference type="ARBA" id="ARBA00022723"/>
    </source>
</evidence>
<dbReference type="PROSITE" id="PS00630">
    <property type="entry name" value="IMP_2"/>
    <property type="match status" value="1"/>
</dbReference>
<dbReference type="GO" id="GO:0046872">
    <property type="term" value="F:metal ion binding"/>
    <property type="evidence" value="ECO:0007669"/>
    <property type="project" value="UniProtKB-KW"/>
</dbReference>
<evidence type="ECO:0000256" key="10">
    <source>
        <dbReference type="RuleBase" id="RU364068"/>
    </source>
</evidence>
<evidence type="ECO:0000256" key="1">
    <source>
        <dbReference type="ARBA" id="ARBA00001033"/>
    </source>
</evidence>
<evidence type="ECO:0000313" key="11">
    <source>
        <dbReference type="EMBL" id="SDG15212.1"/>
    </source>
</evidence>
<keyword evidence="8 9" id="KW-0460">Magnesium</keyword>